<keyword evidence="2" id="KW-1185">Reference proteome</keyword>
<dbReference type="AlphaFoldDB" id="A0ABC9Y7F3"/>
<sequence>MNTNDHGTDPPANYAKEYKEVIQDSQHGFTKGESCLTDLLAFYDEAATLEDKGRAMDVICVDFCKTIDTVPHNILLSKLEREGFNDCSMNEELAGCIECTLSKFADDTKLSGAVDTPEAQDAIQRDLDKLEKWARVNLMKFNKSKCKVLHMGQGNPWDQYRLEDDRIESS</sequence>
<dbReference type="EMBL" id="BAAFJT010000040">
    <property type="protein sequence ID" value="GAB0204967.1"/>
    <property type="molecule type" value="Genomic_DNA"/>
</dbReference>
<protein>
    <submittedName>
        <fullName evidence="1">Mitochondrial enolase superfamily member 1</fullName>
    </submittedName>
</protein>
<accession>A0ABC9Y7F3</accession>
<dbReference type="PANTHER" id="PTHR33332">
    <property type="entry name" value="REVERSE TRANSCRIPTASE DOMAIN-CONTAINING PROTEIN"/>
    <property type="match status" value="1"/>
</dbReference>
<dbReference type="Proteomes" id="UP001623348">
    <property type="component" value="Unassembled WGS sequence"/>
</dbReference>
<name>A0ABC9Y7F3_GRUJA</name>
<organism evidence="1 2">
    <name type="scientific">Grus japonensis</name>
    <name type="common">Japanese crane</name>
    <name type="synonym">Red-crowned crane</name>
    <dbReference type="NCBI Taxonomy" id="30415"/>
    <lineage>
        <taxon>Eukaryota</taxon>
        <taxon>Metazoa</taxon>
        <taxon>Chordata</taxon>
        <taxon>Craniata</taxon>
        <taxon>Vertebrata</taxon>
        <taxon>Euteleostomi</taxon>
        <taxon>Archelosauria</taxon>
        <taxon>Archosauria</taxon>
        <taxon>Dinosauria</taxon>
        <taxon>Saurischia</taxon>
        <taxon>Theropoda</taxon>
        <taxon>Coelurosauria</taxon>
        <taxon>Aves</taxon>
        <taxon>Neognathae</taxon>
        <taxon>Neoaves</taxon>
        <taxon>Gruiformes</taxon>
        <taxon>Gruidae</taxon>
        <taxon>Grus</taxon>
    </lineage>
</organism>
<evidence type="ECO:0000313" key="2">
    <source>
        <dbReference type="Proteomes" id="UP001623348"/>
    </source>
</evidence>
<evidence type="ECO:0000313" key="1">
    <source>
        <dbReference type="EMBL" id="GAB0204967.1"/>
    </source>
</evidence>
<gene>
    <name evidence="1" type="ORF">GRJ2_002962300</name>
</gene>
<comment type="caution">
    <text evidence="1">The sequence shown here is derived from an EMBL/GenBank/DDBJ whole genome shotgun (WGS) entry which is preliminary data.</text>
</comment>
<reference evidence="1 2" key="1">
    <citation type="submission" date="2024-06" db="EMBL/GenBank/DDBJ databases">
        <title>The draft genome of Grus japonensis, version 3.</title>
        <authorList>
            <person name="Nabeshima K."/>
            <person name="Suzuki S."/>
            <person name="Onuma M."/>
        </authorList>
    </citation>
    <scope>NUCLEOTIDE SEQUENCE [LARGE SCALE GENOMIC DNA]</scope>
    <source>
        <strain evidence="1 2">451A</strain>
    </source>
</reference>
<proteinExistence type="predicted"/>